<protein>
    <submittedName>
        <fullName evidence="1">Uncharacterized protein</fullName>
    </submittedName>
</protein>
<dbReference type="AlphaFoldDB" id="A0A2D3TBG3"/>
<evidence type="ECO:0000313" key="2">
    <source>
        <dbReference type="Proteomes" id="UP000229055"/>
    </source>
</evidence>
<reference evidence="2" key="2">
    <citation type="submission" date="2017-11" db="EMBL/GenBank/DDBJ databases">
        <title>PacBio sequencing of new strain of the secondary endosymbiont Candidatus Hamiltonella defensa.</title>
        <authorList>
            <person name="Strand M.R."/>
            <person name="Oliver K."/>
        </authorList>
    </citation>
    <scope>NUCLEOTIDE SEQUENCE [LARGE SCALE GENOMIC DNA]</scope>
    <source>
        <strain evidence="2">ZA17</strain>
    </source>
</reference>
<sequence length="287" mass="32388">MATEIRLEGALLNIAINDYDISKIQNATNKSDVESLWGKITDWFCGTRKEEAKKALFDVIHNDNPDRKIECFNQLRDMVSPAYKDKFTYKITEVNDNLFTVNLLITDILSIENLSTTGKSIDITSAASHSLDGVMNRGDFNLEQLKKDATRFTYTLNSKLYKHGFLTELELEKITVNMPKAQKKSLDVIASQTGVIAIKNGIHELGCGMSFVGTPELQSISISTKKDDVVKVELNLIQNHLNERFDIYKQSLPDAKYPCLSMKANIDIDNKGNYYIREIKVSHPGID</sequence>
<gene>
    <name evidence="1" type="ORF">BJP43_01245</name>
</gene>
<dbReference type="RefSeq" id="WP_100096052.1">
    <property type="nucleotide sequence ID" value="NZ_CADIJJ010000064.1"/>
</dbReference>
<proteinExistence type="predicted"/>
<reference evidence="2" key="1">
    <citation type="submission" date="2016-10" db="EMBL/GenBank/DDBJ databases">
        <authorList>
            <person name="Chevignon G."/>
        </authorList>
    </citation>
    <scope>NUCLEOTIDE SEQUENCE [LARGE SCALE GENOMIC DNA]</scope>
    <source>
        <strain evidence="2">ZA17</strain>
    </source>
</reference>
<dbReference type="Gene3D" id="3.30.2440.10">
    <property type="entry name" value="Secreted effector protein SifA"/>
    <property type="match status" value="1"/>
</dbReference>
<dbReference type="EMBL" id="CP017613">
    <property type="protein sequence ID" value="ATW33128.1"/>
    <property type="molecule type" value="Genomic_DNA"/>
</dbReference>
<evidence type="ECO:0000313" key="1">
    <source>
        <dbReference type="EMBL" id="ATW33128.1"/>
    </source>
</evidence>
<name>A0A2D3TBG3_9ENTR</name>
<dbReference type="Proteomes" id="UP000229055">
    <property type="component" value="Chromosome"/>
</dbReference>
<accession>A0A2D3TBG3</accession>
<organism evidence="1 2">
    <name type="scientific">Candidatus Williamhamiltonella defendens</name>
    <dbReference type="NCBI Taxonomy" id="138072"/>
    <lineage>
        <taxon>Bacteria</taxon>
        <taxon>Pseudomonadati</taxon>
        <taxon>Pseudomonadota</taxon>
        <taxon>Gammaproteobacteria</taxon>
        <taxon>Enterobacterales</taxon>
        <taxon>Enterobacteriaceae</taxon>
        <taxon>aphid secondary symbionts</taxon>
        <taxon>Candidatus Williamhamiltonella</taxon>
    </lineage>
</organism>